<dbReference type="PANTHER" id="PTHR45618">
    <property type="entry name" value="MITOCHONDRIAL DICARBOXYLATE CARRIER-RELATED"/>
    <property type="match status" value="1"/>
</dbReference>
<evidence type="ECO:0000256" key="2">
    <source>
        <dbReference type="ARBA" id="ARBA00006375"/>
    </source>
</evidence>
<dbReference type="PROSITE" id="PS50920">
    <property type="entry name" value="SOLCAR"/>
    <property type="match status" value="3"/>
</dbReference>
<proteinExistence type="inferred from homology"/>
<keyword evidence="4 10" id="KW-0812">Transmembrane</keyword>
<dbReference type="GO" id="GO:0055085">
    <property type="term" value="P:transmembrane transport"/>
    <property type="evidence" value="ECO:0007669"/>
    <property type="project" value="InterPro"/>
</dbReference>
<dbReference type="GO" id="GO:0005743">
    <property type="term" value="C:mitochondrial inner membrane"/>
    <property type="evidence" value="ECO:0007669"/>
    <property type="project" value="UniProtKB-SubCell"/>
</dbReference>
<dbReference type="FunFam" id="1.50.40.10:FF:000009">
    <property type="entry name" value="Mitochondrial 2-oxoglutarate/malate carrier protein"/>
    <property type="match status" value="1"/>
</dbReference>
<organism evidence="12 13">
    <name type="scientific">Sarocladium strictum</name>
    <name type="common">Black bundle disease fungus</name>
    <name type="synonym">Acremonium strictum</name>
    <dbReference type="NCBI Taxonomy" id="5046"/>
    <lineage>
        <taxon>Eukaryota</taxon>
        <taxon>Fungi</taxon>
        <taxon>Dikarya</taxon>
        <taxon>Ascomycota</taxon>
        <taxon>Pezizomycotina</taxon>
        <taxon>Sordariomycetes</taxon>
        <taxon>Hypocreomycetidae</taxon>
        <taxon>Hypocreales</taxon>
        <taxon>Sarocladiaceae</taxon>
        <taxon>Sarocladium</taxon>
    </lineage>
</organism>
<dbReference type="InterPro" id="IPR023395">
    <property type="entry name" value="MCP_dom_sf"/>
</dbReference>
<dbReference type="EMBL" id="JAPDFR010000003">
    <property type="protein sequence ID" value="KAK0387775.1"/>
    <property type="molecule type" value="Genomic_DNA"/>
</dbReference>
<keyword evidence="13" id="KW-1185">Reference proteome</keyword>
<evidence type="ECO:0000256" key="4">
    <source>
        <dbReference type="ARBA" id="ARBA00022692"/>
    </source>
</evidence>
<evidence type="ECO:0000313" key="12">
    <source>
        <dbReference type="EMBL" id="KAK0387775.1"/>
    </source>
</evidence>
<name>A0AA39GI39_SARSR</name>
<dbReference type="InterPro" id="IPR002067">
    <property type="entry name" value="MCP"/>
</dbReference>
<evidence type="ECO:0000313" key="13">
    <source>
        <dbReference type="Proteomes" id="UP001175261"/>
    </source>
</evidence>
<feature type="repeat" description="Solcar" evidence="10">
    <location>
        <begin position="213"/>
        <end position="314"/>
    </location>
</feature>
<reference evidence="12" key="1">
    <citation type="submission" date="2022-10" db="EMBL/GenBank/DDBJ databases">
        <title>Determination and structural analysis of whole genome sequence of Sarocladium strictum F4-1.</title>
        <authorList>
            <person name="Hu L."/>
            <person name="Jiang Y."/>
        </authorList>
    </citation>
    <scope>NUCLEOTIDE SEQUENCE</scope>
    <source>
        <strain evidence="12">F4-1</strain>
    </source>
</reference>
<comment type="subcellular location">
    <subcellularLocation>
        <location evidence="1">Mitochondrion inner membrane</location>
        <topology evidence="1">Multi-pass membrane protein</topology>
    </subcellularLocation>
</comment>
<dbReference type="PRINTS" id="PR00926">
    <property type="entry name" value="MITOCARRIER"/>
</dbReference>
<dbReference type="Gene3D" id="1.50.40.10">
    <property type="entry name" value="Mitochondrial carrier domain"/>
    <property type="match status" value="1"/>
</dbReference>
<evidence type="ECO:0000256" key="7">
    <source>
        <dbReference type="ARBA" id="ARBA00022989"/>
    </source>
</evidence>
<keyword evidence="5" id="KW-0677">Repeat</keyword>
<keyword evidence="6" id="KW-0999">Mitochondrion inner membrane</keyword>
<evidence type="ECO:0000256" key="6">
    <source>
        <dbReference type="ARBA" id="ARBA00022792"/>
    </source>
</evidence>
<keyword evidence="9 10" id="KW-0472">Membrane</keyword>
<evidence type="ECO:0000256" key="10">
    <source>
        <dbReference type="PROSITE-ProRule" id="PRU00282"/>
    </source>
</evidence>
<comment type="similarity">
    <text evidence="2 11">Belongs to the mitochondrial carrier (TC 2.A.29) family.</text>
</comment>
<evidence type="ECO:0000256" key="8">
    <source>
        <dbReference type="ARBA" id="ARBA00023128"/>
    </source>
</evidence>
<evidence type="ECO:0000256" key="3">
    <source>
        <dbReference type="ARBA" id="ARBA00022448"/>
    </source>
</evidence>
<dbReference type="InterPro" id="IPR018108">
    <property type="entry name" value="MCP_transmembrane"/>
</dbReference>
<feature type="repeat" description="Solcar" evidence="10">
    <location>
        <begin position="16"/>
        <end position="102"/>
    </location>
</feature>
<feature type="repeat" description="Solcar" evidence="10">
    <location>
        <begin position="114"/>
        <end position="205"/>
    </location>
</feature>
<keyword evidence="7" id="KW-1133">Transmembrane helix</keyword>
<dbReference type="Pfam" id="PF00153">
    <property type="entry name" value="Mito_carr"/>
    <property type="match status" value="3"/>
</dbReference>
<dbReference type="AlphaFoldDB" id="A0AA39GI39"/>
<dbReference type="SUPFAM" id="SSF103506">
    <property type="entry name" value="Mitochondrial carrier"/>
    <property type="match status" value="1"/>
</dbReference>
<accession>A0AA39GI39</accession>
<protein>
    <submittedName>
        <fullName evidence="12">Uncharacterized protein</fullName>
    </submittedName>
</protein>
<evidence type="ECO:0000256" key="5">
    <source>
        <dbReference type="ARBA" id="ARBA00022737"/>
    </source>
</evidence>
<evidence type="ECO:0000256" key="9">
    <source>
        <dbReference type="ARBA" id="ARBA00023136"/>
    </source>
</evidence>
<evidence type="ECO:0000256" key="11">
    <source>
        <dbReference type="RuleBase" id="RU000488"/>
    </source>
</evidence>
<dbReference type="Proteomes" id="UP001175261">
    <property type="component" value="Unassembled WGS sequence"/>
</dbReference>
<keyword evidence="3 11" id="KW-0813">Transport</keyword>
<sequence length="327" mass="34975">MANAESLPLNKGLAALQTALPFGVGCCSGIIATTCVQPIDTIKVRMQLADRSLRRVTIWSTARGLLAEGGVLKLYQGLSAAILRSLVYGTMRLGLFSTFEKEMTRRARERGTTLSFGERSLAGVGAGAIAAVAGNPTEVILIRMQADGLKPLDQQARYSSAFDALRRIASNEGILALWKGAGPTLIRAMSINFGQLTCFSEAKNQLQEHTSLSTPARTALAAGIAGCSGALVSQPFDFVKTRLQNQAKPSAAAAGAGAGAGAEEALYKGTFDCLFKVVRKEGFFRLYRDILPYSMRIGPHSVIALFLADTIMRRIEHRSLSTSKETL</sequence>
<evidence type="ECO:0000256" key="1">
    <source>
        <dbReference type="ARBA" id="ARBA00004448"/>
    </source>
</evidence>
<gene>
    <name evidence="12" type="ORF">NLU13_4020</name>
</gene>
<comment type="caution">
    <text evidence="12">The sequence shown here is derived from an EMBL/GenBank/DDBJ whole genome shotgun (WGS) entry which is preliminary data.</text>
</comment>
<dbReference type="InterPro" id="IPR050391">
    <property type="entry name" value="Mito_Metabolite_Transporter"/>
</dbReference>
<keyword evidence="8" id="KW-0496">Mitochondrion</keyword>